<reference evidence="1 2" key="1">
    <citation type="submission" date="2018-07" db="EMBL/GenBank/DDBJ databases">
        <title>Venubactetium sediminum gen. nov., sp. nov., isolated from a marine solar saltern.</title>
        <authorList>
            <person name="Wang S."/>
        </authorList>
    </citation>
    <scope>NUCLEOTIDE SEQUENCE [LARGE SCALE GENOMIC DNA]</scope>
    <source>
        <strain evidence="1 2">WD2A32</strain>
    </source>
</reference>
<dbReference type="Pfam" id="PF20319">
    <property type="entry name" value="DUF6614"/>
    <property type="match status" value="1"/>
</dbReference>
<proteinExistence type="predicted"/>
<dbReference type="Proteomes" id="UP000253941">
    <property type="component" value="Unassembled WGS sequence"/>
</dbReference>
<evidence type="ECO:0000313" key="2">
    <source>
        <dbReference type="Proteomes" id="UP000253941"/>
    </source>
</evidence>
<evidence type="ECO:0008006" key="3">
    <source>
        <dbReference type="Google" id="ProtNLM"/>
    </source>
</evidence>
<gene>
    <name evidence="1" type="ORF">DRB17_10230</name>
</gene>
<organism evidence="1 2">
    <name type="scientific">Ferruginivarius sediminum</name>
    <dbReference type="NCBI Taxonomy" id="2661937"/>
    <lineage>
        <taxon>Bacteria</taxon>
        <taxon>Pseudomonadati</taxon>
        <taxon>Pseudomonadota</taxon>
        <taxon>Alphaproteobacteria</taxon>
        <taxon>Rhodospirillales</taxon>
        <taxon>Rhodospirillaceae</taxon>
        <taxon>Ferruginivarius</taxon>
    </lineage>
</organism>
<dbReference type="EMBL" id="QPMH01000008">
    <property type="protein sequence ID" value="RDD61863.1"/>
    <property type="molecule type" value="Genomic_DNA"/>
</dbReference>
<comment type="caution">
    <text evidence="1">The sequence shown here is derived from an EMBL/GenBank/DDBJ whole genome shotgun (WGS) entry which is preliminary data.</text>
</comment>
<dbReference type="InterPro" id="IPR046722">
    <property type="entry name" value="DUF6614"/>
</dbReference>
<dbReference type="RefSeq" id="WP_114582107.1">
    <property type="nucleotide sequence ID" value="NZ_QPMH01000008.1"/>
</dbReference>
<keyword evidence="2" id="KW-1185">Reference proteome</keyword>
<accession>A0A369T972</accession>
<dbReference type="AlphaFoldDB" id="A0A369T972"/>
<name>A0A369T972_9PROT</name>
<evidence type="ECO:0000313" key="1">
    <source>
        <dbReference type="EMBL" id="RDD61863.1"/>
    </source>
</evidence>
<sequence>MNVYHIWCELKEGARDSEFADAVHAYLGGLKAEGAITGYRLTRRKLGLGHPSLPEWHITIDFEDMAQMDRAFAQVSTRADPVEGLHHAVNSRVGHVFFALYRDFPDPGRVYGEERF</sequence>
<protein>
    <recommendedName>
        <fullName evidence="3">Antibiotic biosynthesis monooxygenase</fullName>
    </recommendedName>
</protein>